<comment type="caution">
    <text evidence="1">The sequence shown here is derived from an EMBL/GenBank/DDBJ whole genome shotgun (WGS) entry which is preliminary data.</text>
</comment>
<protein>
    <submittedName>
        <fullName evidence="1">Uncharacterized protein</fullName>
    </submittedName>
</protein>
<dbReference type="EMBL" id="CAJJDN010000189">
    <property type="protein sequence ID" value="CAD8128428.1"/>
    <property type="molecule type" value="Genomic_DNA"/>
</dbReference>
<evidence type="ECO:0000313" key="1">
    <source>
        <dbReference type="EMBL" id="CAD8128428.1"/>
    </source>
</evidence>
<name>A0A8S1RJQ0_9CILI</name>
<keyword evidence="2" id="KW-1185">Reference proteome</keyword>
<dbReference type="AlphaFoldDB" id="A0A8S1RJQ0"/>
<gene>
    <name evidence="1" type="ORF">PSON_ATCC_30995.1.T1890004</name>
</gene>
<sequence length="52" mass="5895">MSGLEHGFLTPQCPTNKFTLRVQEPSDVCSEFSSKNYMKSLLQKSLVEFIVV</sequence>
<organism evidence="1 2">
    <name type="scientific">Paramecium sonneborni</name>
    <dbReference type="NCBI Taxonomy" id="65129"/>
    <lineage>
        <taxon>Eukaryota</taxon>
        <taxon>Sar</taxon>
        <taxon>Alveolata</taxon>
        <taxon>Ciliophora</taxon>
        <taxon>Intramacronucleata</taxon>
        <taxon>Oligohymenophorea</taxon>
        <taxon>Peniculida</taxon>
        <taxon>Parameciidae</taxon>
        <taxon>Paramecium</taxon>
    </lineage>
</organism>
<evidence type="ECO:0000313" key="2">
    <source>
        <dbReference type="Proteomes" id="UP000692954"/>
    </source>
</evidence>
<accession>A0A8S1RJQ0</accession>
<reference evidence="1" key="1">
    <citation type="submission" date="2021-01" db="EMBL/GenBank/DDBJ databases">
        <authorList>
            <consortium name="Genoscope - CEA"/>
            <person name="William W."/>
        </authorList>
    </citation>
    <scope>NUCLEOTIDE SEQUENCE</scope>
</reference>
<proteinExistence type="predicted"/>
<dbReference type="Proteomes" id="UP000692954">
    <property type="component" value="Unassembled WGS sequence"/>
</dbReference>